<keyword evidence="4" id="KW-0233">DNA recombination</keyword>
<dbReference type="InterPro" id="IPR010998">
    <property type="entry name" value="Integrase_recombinase_N"/>
</dbReference>
<comment type="caution">
    <text evidence="6">The sequence shown here is derived from an EMBL/GenBank/DDBJ whole genome shotgun (WGS) entry which is preliminary data.</text>
</comment>
<dbReference type="InterPro" id="IPR002104">
    <property type="entry name" value="Integrase_catalytic"/>
</dbReference>
<evidence type="ECO:0000256" key="3">
    <source>
        <dbReference type="ARBA" id="ARBA00023125"/>
    </source>
</evidence>
<evidence type="ECO:0000256" key="4">
    <source>
        <dbReference type="ARBA" id="ARBA00023172"/>
    </source>
</evidence>
<dbReference type="PANTHER" id="PTHR30629">
    <property type="entry name" value="PROPHAGE INTEGRASE"/>
    <property type="match status" value="1"/>
</dbReference>
<keyword evidence="7" id="KW-1185">Reference proteome</keyword>
<sequence>MATQRIKFTEGSIDKLPFSKSGTNRYADQRKGIFPNLYLDVGVKTKTWRLVKFAHGKTKSKTLGKWPAMNLHVAAQAADTMSERVADATHALPAPVVAQTKEINLRQAFLRHTTERIDPRTKEKTLNTVYDYLSTLRNHAGKNGEWLDVPIDQITRAMINAQMKAMQDRPSQATKLLRIISAIYRNEMLIRDDVIDDPTFRVRAYPSQTKELLFDPSGRWPAFDAIMKVEDVTARSAWLVMLFTGIRSSNVRSIEWADLDLEQNLLTIPRLKNGTKRTFPLSRPASAAFKRLPRIHDNLVFASKSKAGVPIAHQHALGTPKVLRQHDTRHLFTSAGSIAGIDRSKVKYLRGDIVLGDGADVGYMHGIAAHEDVEKIGHVVAQKCSTSYSNLEKLIMTH</sequence>
<evidence type="ECO:0000256" key="1">
    <source>
        <dbReference type="ARBA" id="ARBA00008857"/>
    </source>
</evidence>
<proteinExistence type="inferred from homology"/>
<dbReference type="Gene3D" id="1.10.443.10">
    <property type="entry name" value="Intergrase catalytic core"/>
    <property type="match status" value="1"/>
</dbReference>
<evidence type="ECO:0000313" key="6">
    <source>
        <dbReference type="EMBL" id="GHA46360.1"/>
    </source>
</evidence>
<dbReference type="Gene3D" id="3.30.160.390">
    <property type="entry name" value="Integrase, DNA-binding domain"/>
    <property type="match status" value="1"/>
</dbReference>
<dbReference type="PANTHER" id="PTHR30629:SF2">
    <property type="entry name" value="PROPHAGE INTEGRASE INTS-RELATED"/>
    <property type="match status" value="1"/>
</dbReference>
<protein>
    <recommendedName>
        <fullName evidence="5">Tyr recombinase domain-containing protein</fullName>
    </recommendedName>
</protein>
<reference evidence="7" key="1">
    <citation type="journal article" date="2019" name="Int. J. Syst. Evol. Microbiol.">
        <title>The Global Catalogue of Microorganisms (GCM) 10K type strain sequencing project: providing services to taxonomists for standard genome sequencing and annotation.</title>
        <authorList>
            <consortium name="The Broad Institute Genomics Platform"/>
            <consortium name="The Broad Institute Genome Sequencing Center for Infectious Disease"/>
            <person name="Wu L."/>
            <person name="Ma J."/>
        </authorList>
    </citation>
    <scope>NUCLEOTIDE SEQUENCE [LARGE SCALE GENOMIC DNA]</scope>
    <source>
        <strain evidence="7">KCTC 32465</strain>
    </source>
</reference>
<evidence type="ECO:0000259" key="5">
    <source>
        <dbReference type="PROSITE" id="PS51898"/>
    </source>
</evidence>
<gene>
    <name evidence="6" type="ORF">GCM10008927_09460</name>
</gene>
<evidence type="ECO:0000256" key="2">
    <source>
        <dbReference type="ARBA" id="ARBA00022908"/>
    </source>
</evidence>
<feature type="domain" description="Tyr recombinase" evidence="5">
    <location>
        <begin position="207"/>
        <end position="378"/>
    </location>
</feature>
<keyword evidence="3" id="KW-0238">DNA-binding</keyword>
<dbReference type="PROSITE" id="PS51898">
    <property type="entry name" value="TYR_RECOMBINASE"/>
    <property type="match status" value="1"/>
</dbReference>
<accession>A0ABQ3CX22</accession>
<name>A0ABQ3CX22_9RHOB</name>
<dbReference type="Pfam" id="PF00589">
    <property type="entry name" value="Phage_integrase"/>
    <property type="match status" value="1"/>
</dbReference>
<dbReference type="Gene3D" id="1.10.150.130">
    <property type="match status" value="1"/>
</dbReference>
<dbReference type="InterPro" id="IPR011010">
    <property type="entry name" value="DNA_brk_join_enz"/>
</dbReference>
<keyword evidence="2" id="KW-0229">DNA integration</keyword>
<dbReference type="InterPro" id="IPR050808">
    <property type="entry name" value="Phage_Integrase"/>
</dbReference>
<dbReference type="RefSeq" id="WP_189639387.1">
    <property type="nucleotide sequence ID" value="NZ_BMZF01000001.1"/>
</dbReference>
<dbReference type="Proteomes" id="UP000634455">
    <property type="component" value="Unassembled WGS sequence"/>
</dbReference>
<dbReference type="InterPro" id="IPR013762">
    <property type="entry name" value="Integrase-like_cat_sf"/>
</dbReference>
<dbReference type="SUPFAM" id="SSF56349">
    <property type="entry name" value="DNA breaking-rejoining enzymes"/>
    <property type="match status" value="1"/>
</dbReference>
<dbReference type="EMBL" id="BMZF01000001">
    <property type="protein sequence ID" value="GHA46360.1"/>
    <property type="molecule type" value="Genomic_DNA"/>
</dbReference>
<comment type="similarity">
    <text evidence="1">Belongs to the 'phage' integrase family.</text>
</comment>
<organism evidence="6 7">
    <name type="scientific">Paramylibacter ulvae</name>
    <dbReference type="NCBI Taxonomy" id="1651968"/>
    <lineage>
        <taxon>Bacteria</taxon>
        <taxon>Pseudomonadati</taxon>
        <taxon>Pseudomonadota</taxon>
        <taxon>Alphaproteobacteria</taxon>
        <taxon>Rhodobacterales</taxon>
        <taxon>Paracoccaceae</taxon>
        <taxon>Paramylibacter</taxon>
    </lineage>
</organism>
<evidence type="ECO:0000313" key="7">
    <source>
        <dbReference type="Proteomes" id="UP000634455"/>
    </source>
</evidence>
<dbReference type="InterPro" id="IPR038488">
    <property type="entry name" value="Integrase_DNA-bd_sf"/>
</dbReference>